<feature type="transmembrane region" description="Helical" evidence="5">
    <location>
        <begin position="6"/>
        <end position="27"/>
    </location>
</feature>
<organism evidence="6 7">
    <name type="scientific">Stylonychia lemnae</name>
    <name type="common">Ciliate</name>
    <dbReference type="NCBI Taxonomy" id="5949"/>
    <lineage>
        <taxon>Eukaryota</taxon>
        <taxon>Sar</taxon>
        <taxon>Alveolata</taxon>
        <taxon>Ciliophora</taxon>
        <taxon>Intramacronucleata</taxon>
        <taxon>Spirotrichea</taxon>
        <taxon>Stichotrichia</taxon>
        <taxon>Sporadotrichida</taxon>
        <taxon>Oxytrichidae</taxon>
        <taxon>Stylonychinae</taxon>
        <taxon>Stylonychia</taxon>
    </lineage>
</organism>
<dbReference type="InterPro" id="IPR036259">
    <property type="entry name" value="MFS_trans_sf"/>
</dbReference>
<name>A0A077ZNV9_STYLE</name>
<gene>
    <name evidence="6" type="primary">Contig16122.g17177</name>
    <name evidence="6" type="ORF">STYLEM_9</name>
</gene>
<dbReference type="AlphaFoldDB" id="A0A077ZNV9"/>
<dbReference type="EMBL" id="CCKQ01000010">
    <property type="protein sequence ID" value="CDW71070.1"/>
    <property type="molecule type" value="Genomic_DNA"/>
</dbReference>
<dbReference type="GO" id="GO:0022857">
    <property type="term" value="F:transmembrane transporter activity"/>
    <property type="evidence" value="ECO:0007669"/>
    <property type="project" value="InterPro"/>
</dbReference>
<dbReference type="InterPro" id="IPR011701">
    <property type="entry name" value="MFS"/>
</dbReference>
<dbReference type="Proteomes" id="UP000039865">
    <property type="component" value="Unassembled WGS sequence"/>
</dbReference>
<protein>
    <submittedName>
        <fullName evidence="6">Major facilitator superfamily protein</fullName>
    </submittedName>
</protein>
<feature type="transmembrane region" description="Helical" evidence="5">
    <location>
        <begin position="148"/>
        <end position="168"/>
    </location>
</feature>
<comment type="subcellular location">
    <subcellularLocation>
        <location evidence="1">Membrane</location>
        <topology evidence="1">Multi-pass membrane protein</topology>
    </subcellularLocation>
</comment>
<feature type="transmembrane region" description="Helical" evidence="5">
    <location>
        <begin position="289"/>
        <end position="307"/>
    </location>
</feature>
<evidence type="ECO:0000256" key="2">
    <source>
        <dbReference type="ARBA" id="ARBA00022692"/>
    </source>
</evidence>
<feature type="transmembrane region" description="Helical" evidence="5">
    <location>
        <begin position="247"/>
        <end position="269"/>
    </location>
</feature>
<evidence type="ECO:0000256" key="1">
    <source>
        <dbReference type="ARBA" id="ARBA00004141"/>
    </source>
</evidence>
<dbReference type="OrthoDB" id="196103at2759"/>
<keyword evidence="3 5" id="KW-1133">Transmembrane helix</keyword>
<dbReference type="SUPFAM" id="SSF103473">
    <property type="entry name" value="MFS general substrate transporter"/>
    <property type="match status" value="1"/>
</dbReference>
<proteinExistence type="predicted"/>
<sequence>MDQSGFGKLGFYNLALVSIFCSIGGLFSTSINAKLGVNVSLFLGAIFDGLWILCSLLPTMRNQITDQEELNNSVIFSKQFIYPVMLFASCVCGLTTGLLWTSQGVYISQCATEENKGFYFGYFWTMYTLSQVFGNLIAALVIGNTNQVTYFIVMASIALASSLLFITLRKPTLQNQEQLSLSDLVIEANANQKQIQTADSGIVDLQGMSQTQNSSISNNMIQKTSEVSIYQNAMSILKFMVSPRMRYFILEIGWTGFSISYFSGMLVLIMTDSMGADESESLKSYEKALFAMVALGVGEVVGSQLVGQIVDKVNSKVAVIFNLVVLVLMLIVTFIYLIIYEFSWLAFVMTFLWGVQDAAVNTHCMEMLGFEFDDNSEAFAVFAMFQGIICFFVQLVQSLVIDRTGFIIYTSVFGIIGVISIGLTYFFDFKEKKAQDSQRVREYTLIEQKQN</sequence>
<keyword evidence="4 5" id="KW-0472">Membrane</keyword>
<keyword evidence="2 5" id="KW-0812">Transmembrane</keyword>
<reference evidence="6 7" key="1">
    <citation type="submission" date="2014-06" db="EMBL/GenBank/DDBJ databases">
        <authorList>
            <person name="Swart Estienne"/>
        </authorList>
    </citation>
    <scope>NUCLEOTIDE SEQUENCE [LARGE SCALE GENOMIC DNA]</scope>
    <source>
        <strain evidence="6 7">130c</strain>
    </source>
</reference>
<keyword evidence="7" id="KW-1185">Reference proteome</keyword>
<feature type="transmembrane region" description="Helical" evidence="5">
    <location>
        <begin position="378"/>
        <end position="400"/>
    </location>
</feature>
<feature type="transmembrane region" description="Helical" evidence="5">
    <location>
        <begin position="319"/>
        <end position="339"/>
    </location>
</feature>
<accession>A0A077ZNV9</accession>
<evidence type="ECO:0000313" key="7">
    <source>
        <dbReference type="Proteomes" id="UP000039865"/>
    </source>
</evidence>
<evidence type="ECO:0000256" key="5">
    <source>
        <dbReference type="SAM" id="Phobius"/>
    </source>
</evidence>
<evidence type="ECO:0000256" key="4">
    <source>
        <dbReference type="ARBA" id="ARBA00023136"/>
    </source>
</evidence>
<evidence type="ECO:0000313" key="6">
    <source>
        <dbReference type="EMBL" id="CDW71070.1"/>
    </source>
</evidence>
<evidence type="ECO:0000256" key="3">
    <source>
        <dbReference type="ARBA" id="ARBA00022989"/>
    </source>
</evidence>
<dbReference type="GO" id="GO:0016020">
    <property type="term" value="C:membrane"/>
    <property type="evidence" value="ECO:0007669"/>
    <property type="project" value="UniProtKB-SubCell"/>
</dbReference>
<dbReference type="Pfam" id="PF07690">
    <property type="entry name" value="MFS_1"/>
    <property type="match status" value="1"/>
</dbReference>
<dbReference type="PANTHER" id="PTHR23294">
    <property type="entry name" value="ET TRANSLATION PRODUCT-RELATED"/>
    <property type="match status" value="1"/>
</dbReference>
<dbReference type="OMA" id="NTHCMEM"/>
<dbReference type="Gene3D" id="1.20.1250.20">
    <property type="entry name" value="MFS general substrate transporter like domains"/>
    <property type="match status" value="2"/>
</dbReference>
<feature type="transmembrane region" description="Helical" evidence="5">
    <location>
        <begin position="80"/>
        <end position="100"/>
    </location>
</feature>
<feature type="transmembrane region" description="Helical" evidence="5">
    <location>
        <begin position="406"/>
        <end position="427"/>
    </location>
</feature>
<feature type="transmembrane region" description="Helical" evidence="5">
    <location>
        <begin position="121"/>
        <end position="142"/>
    </location>
</feature>
<dbReference type="InterPro" id="IPR051617">
    <property type="entry name" value="UNC-93-like_regulator"/>
</dbReference>
<feature type="transmembrane region" description="Helical" evidence="5">
    <location>
        <begin position="39"/>
        <end position="60"/>
    </location>
</feature>
<dbReference type="PANTHER" id="PTHR23294:SF0">
    <property type="entry name" value="UNC93-LIKE PROTEIN MFSD11"/>
    <property type="match status" value="1"/>
</dbReference>
<dbReference type="InParanoid" id="A0A077ZNV9"/>